<protein>
    <recommendedName>
        <fullName evidence="2">DUF6699 domain-containing protein</fullName>
    </recommendedName>
</protein>
<dbReference type="Pfam" id="PF20415">
    <property type="entry name" value="DUF6699"/>
    <property type="match status" value="1"/>
</dbReference>
<evidence type="ECO:0000313" key="4">
    <source>
        <dbReference type="Proteomes" id="UP000006352"/>
    </source>
</evidence>
<dbReference type="EMBL" id="HE797155">
    <property type="protein sequence ID" value="CCM04388.1"/>
    <property type="molecule type" value="Genomic_DNA"/>
</dbReference>
<dbReference type="InParanoid" id="J4GBX1"/>
<evidence type="ECO:0000256" key="1">
    <source>
        <dbReference type="SAM" id="MobiDB-lite"/>
    </source>
</evidence>
<dbReference type="RefSeq" id="XP_012183671.1">
    <property type="nucleotide sequence ID" value="XM_012328281.1"/>
</dbReference>
<dbReference type="InterPro" id="IPR046522">
    <property type="entry name" value="DUF6699"/>
</dbReference>
<dbReference type="AlphaFoldDB" id="J4GBX1"/>
<accession>J4GBX1</accession>
<dbReference type="STRING" id="599839.J4GBX1"/>
<dbReference type="Proteomes" id="UP000006352">
    <property type="component" value="Unassembled WGS sequence"/>
</dbReference>
<feature type="domain" description="DUF6699" evidence="2">
    <location>
        <begin position="252"/>
        <end position="371"/>
    </location>
</feature>
<evidence type="ECO:0000313" key="3">
    <source>
        <dbReference type="EMBL" id="CCM04388.1"/>
    </source>
</evidence>
<name>J4GBX1_9APHY</name>
<reference evidence="3 4" key="1">
    <citation type="journal article" date="2012" name="Appl. Environ. Microbiol.">
        <title>Short-read sequencing for genomic analysis of the brown rot fungus Fibroporia radiculosa.</title>
        <authorList>
            <person name="Tang J.D."/>
            <person name="Perkins A.D."/>
            <person name="Sonstegard T.S."/>
            <person name="Schroeder S.G."/>
            <person name="Burgess S.C."/>
            <person name="Diehl S.V."/>
        </authorList>
    </citation>
    <scope>NUCLEOTIDE SEQUENCE [LARGE SCALE GENOMIC DNA]</scope>
    <source>
        <strain evidence="3 4">TFFH 294</strain>
    </source>
</reference>
<dbReference type="GeneID" id="24099299"/>
<dbReference type="HOGENOM" id="CLU_044866_0_0_1"/>
<keyword evidence="4" id="KW-1185">Reference proteome</keyword>
<gene>
    <name evidence="3" type="ORF">FIBRA_06564</name>
</gene>
<evidence type="ECO:0000259" key="2">
    <source>
        <dbReference type="Pfam" id="PF20415"/>
    </source>
</evidence>
<organism evidence="3 4">
    <name type="scientific">Fibroporia radiculosa</name>
    <dbReference type="NCBI Taxonomy" id="599839"/>
    <lineage>
        <taxon>Eukaryota</taxon>
        <taxon>Fungi</taxon>
        <taxon>Dikarya</taxon>
        <taxon>Basidiomycota</taxon>
        <taxon>Agaricomycotina</taxon>
        <taxon>Agaricomycetes</taxon>
        <taxon>Polyporales</taxon>
        <taxon>Fibroporiaceae</taxon>
        <taxon>Fibroporia</taxon>
    </lineage>
</organism>
<proteinExistence type="predicted"/>
<feature type="region of interest" description="Disordered" evidence="1">
    <location>
        <begin position="22"/>
        <end position="69"/>
    </location>
</feature>
<sequence>MLGPQFATWPENVSDLAHRVDTGRRWVPSPNVDPFPLPSAESKEEPVIPSAQSSSSYEKRKRHGDDDPFKRRRSFRSWLSSFRQSLFGGRRRERDSPQDTCDWPALCGGRHQVTPAEWRAYGYWARPSVNGVIVRNATPPSVPRDLTRREVEAVFRSLTDEHGSPRPENWVPRIEHPSLPPRPALWDTPRQPVHHVPPAELQLNPFLRHRATGRPPILFDLRVHQCLVYLGELPPLAPGEEPLRIPFYSDGPNGSQPATHPPVASVRITALADDTFPVFPWPITVMPHHPALPVLVRDVLNACIANFEERMTREEVDALALDRRPQVFRAYWARVRSMVAGRIPGDDDGLRRIDYLGDRVFFRGLEPAPDGDGFMLFMGAP</sequence>
<dbReference type="OrthoDB" id="3202436at2759"/>